<accession>A0AC60QPU9</accession>
<reference evidence="1 2" key="1">
    <citation type="journal article" date="2020" name="Cell">
        <title>Large-Scale Comparative Analyses of Tick Genomes Elucidate Their Genetic Diversity and Vector Capacities.</title>
        <authorList>
            <consortium name="Tick Genome and Microbiome Consortium (TIGMIC)"/>
            <person name="Jia N."/>
            <person name="Wang J."/>
            <person name="Shi W."/>
            <person name="Du L."/>
            <person name="Sun Y."/>
            <person name="Zhan W."/>
            <person name="Jiang J.F."/>
            <person name="Wang Q."/>
            <person name="Zhang B."/>
            <person name="Ji P."/>
            <person name="Bell-Sakyi L."/>
            <person name="Cui X.M."/>
            <person name="Yuan T.T."/>
            <person name="Jiang B.G."/>
            <person name="Yang W.F."/>
            <person name="Lam T.T."/>
            <person name="Chang Q.C."/>
            <person name="Ding S.J."/>
            <person name="Wang X.J."/>
            <person name="Zhu J.G."/>
            <person name="Ruan X.D."/>
            <person name="Zhao L."/>
            <person name="Wei J.T."/>
            <person name="Ye R.Z."/>
            <person name="Que T.C."/>
            <person name="Du C.H."/>
            <person name="Zhou Y.H."/>
            <person name="Cheng J.X."/>
            <person name="Dai P.F."/>
            <person name="Guo W.B."/>
            <person name="Han X.H."/>
            <person name="Huang E.J."/>
            <person name="Li L.F."/>
            <person name="Wei W."/>
            <person name="Gao Y.C."/>
            <person name="Liu J.Z."/>
            <person name="Shao H.Z."/>
            <person name="Wang X."/>
            <person name="Wang C.C."/>
            <person name="Yang T.C."/>
            <person name="Huo Q.B."/>
            <person name="Li W."/>
            <person name="Chen H.Y."/>
            <person name="Chen S.E."/>
            <person name="Zhou L.G."/>
            <person name="Ni X.B."/>
            <person name="Tian J.H."/>
            <person name="Sheng Y."/>
            <person name="Liu T."/>
            <person name="Pan Y.S."/>
            <person name="Xia L.Y."/>
            <person name="Li J."/>
            <person name="Zhao F."/>
            <person name="Cao W.C."/>
        </authorList>
    </citation>
    <scope>NUCLEOTIDE SEQUENCE [LARGE SCALE GENOMIC DNA]</scope>
    <source>
        <strain evidence="1">Iper-2018</strain>
    </source>
</reference>
<dbReference type="Proteomes" id="UP000805193">
    <property type="component" value="Unassembled WGS sequence"/>
</dbReference>
<name>A0AC60QPU9_IXOPE</name>
<protein>
    <submittedName>
        <fullName evidence="1">Uncharacterized protein</fullName>
    </submittedName>
</protein>
<evidence type="ECO:0000313" key="1">
    <source>
        <dbReference type="EMBL" id="KAG0438823.1"/>
    </source>
</evidence>
<organism evidence="1 2">
    <name type="scientific">Ixodes persulcatus</name>
    <name type="common">Taiga tick</name>
    <dbReference type="NCBI Taxonomy" id="34615"/>
    <lineage>
        <taxon>Eukaryota</taxon>
        <taxon>Metazoa</taxon>
        <taxon>Ecdysozoa</taxon>
        <taxon>Arthropoda</taxon>
        <taxon>Chelicerata</taxon>
        <taxon>Arachnida</taxon>
        <taxon>Acari</taxon>
        <taxon>Parasitiformes</taxon>
        <taxon>Ixodida</taxon>
        <taxon>Ixodoidea</taxon>
        <taxon>Ixodidae</taxon>
        <taxon>Ixodinae</taxon>
        <taxon>Ixodes</taxon>
    </lineage>
</organism>
<sequence length="335" mass="37410">MLASSATPFSVKDILNLTDQVVEELDSQALLHQAQSLEKAFFEESALSQDNLLNLDPSLTIEADGFSFFQDGCSVSLGVAPNHADNVSHFCLPYHASCFDIATANLAPEGAYGQGGDCRPDDNAALFHHQHMGQHVNTRADELNQSFFCDSKGPSGIKDPSRQRKRKKPRVLFSQSQVFELERRFKQQKYLSAPERDHLASMLKLTSTQVKIWFQNRRYKCKRQKQDKSLEMVAANARRVAVPVLVRDGKPAVPFSASSYAIHPYPVFPNTLAPPHGQTPDACSGTLVPKWYQLHHSCLPWIQGLVNHTNNLKLDTKHRLPFLGVLSGNGDFQED</sequence>
<evidence type="ECO:0000313" key="2">
    <source>
        <dbReference type="Proteomes" id="UP000805193"/>
    </source>
</evidence>
<gene>
    <name evidence="1" type="ORF">HPB47_016855</name>
</gene>
<comment type="caution">
    <text evidence="1">The sequence shown here is derived from an EMBL/GenBank/DDBJ whole genome shotgun (WGS) entry which is preliminary data.</text>
</comment>
<keyword evidence="2" id="KW-1185">Reference proteome</keyword>
<proteinExistence type="predicted"/>
<dbReference type="EMBL" id="JABSTQ010005660">
    <property type="protein sequence ID" value="KAG0438823.1"/>
    <property type="molecule type" value="Genomic_DNA"/>
</dbReference>